<gene>
    <name evidence="2" type="ORF">QUINN_206</name>
    <name evidence="1" type="ORF">QUINN_4</name>
</gene>
<dbReference type="Proteomes" id="UP000509440">
    <property type="component" value="Segment"/>
</dbReference>
<keyword evidence="3" id="KW-1185">Reference proteome</keyword>
<evidence type="ECO:0000313" key="2">
    <source>
        <dbReference type="EMBL" id="QKN85426.1"/>
    </source>
</evidence>
<evidence type="ECO:0000313" key="3">
    <source>
        <dbReference type="Proteomes" id="UP000509440"/>
    </source>
</evidence>
<evidence type="ECO:0000313" key="1">
    <source>
        <dbReference type="EMBL" id="QKN85246.1"/>
    </source>
</evidence>
<dbReference type="EMBL" id="MT460516">
    <property type="protein sequence ID" value="QKN85246.1"/>
    <property type="molecule type" value="Genomic_DNA"/>
</dbReference>
<accession>A0A6M9Z1E4</accession>
<organism evidence="1 3">
    <name type="scientific">Vibrio phage Quinn</name>
    <dbReference type="NCBI Taxonomy" id="2736265"/>
    <lineage>
        <taxon>Viruses</taxon>
        <taxon>Duplodnaviria</taxon>
        <taxon>Heunggongvirae</taxon>
        <taxon>Uroviricota</taxon>
        <taxon>Caudoviricetes</taxon>
        <taxon>Demerecviridae</taxon>
        <taxon>Ermolyevavirinae</taxon>
        <taxon>Thalassavirus</taxon>
        <taxon>Thalassavirus quinn</taxon>
    </lineage>
</organism>
<protein>
    <submittedName>
        <fullName evidence="1">Uncharacterized protein</fullName>
    </submittedName>
</protein>
<proteinExistence type="predicted"/>
<dbReference type="EMBL" id="MT460516">
    <property type="protein sequence ID" value="QKN85426.1"/>
    <property type="molecule type" value="Genomic_DNA"/>
</dbReference>
<name>A0A6M9Z1E4_9CAUD</name>
<sequence length="90" mass="10551">MKGTLKEAHELRVAIYQYRKALQVVASGEKFDTATAKILAENGFTVRHEYFINDEYVKNGECTGYRIDGREWEHFFNSRMDFPALWSIIK</sequence>
<reference evidence="1 3" key="1">
    <citation type="submission" date="2020-05" db="EMBL/GenBank/DDBJ databases">
        <authorList>
            <person name="Woodside B."/>
            <person name="Quinn D."/>
            <person name="Broussard G.W."/>
        </authorList>
    </citation>
    <scope>NUCLEOTIDE SEQUENCE [LARGE SCALE GENOMIC DNA]</scope>
</reference>